<evidence type="ECO:0000313" key="3">
    <source>
        <dbReference type="Proteomes" id="UP000283530"/>
    </source>
</evidence>
<dbReference type="AlphaFoldDB" id="A0A443NI30"/>
<protein>
    <submittedName>
        <fullName evidence="2">Putative LRR receptor-like serine/threonine-protein kinase</fullName>
    </submittedName>
</protein>
<dbReference type="SUPFAM" id="SSF56112">
    <property type="entry name" value="Protein kinase-like (PK-like)"/>
    <property type="match status" value="1"/>
</dbReference>
<dbReference type="OrthoDB" id="2013020at2759"/>
<keyword evidence="2" id="KW-0418">Kinase</keyword>
<sequence>MVGGVKMGGAPMGGEENGCDGDGREREIRAYRYYISNQLNEKSEVFSFEIVLLELITGQPAIMKTSERTHIPQWVSPLIARGEITSVVDPRLKEEYDVNSAWKAVEIAMACTQDTSMERPTMSYVVNELKENLALERVREQSLSLRREETGTRSSSSIEMVPDGHMPSMTGPLPR</sequence>
<accession>A0A443NI30</accession>
<reference evidence="2 3" key="1">
    <citation type="journal article" date="2019" name="Nat. Plants">
        <title>Stout camphor tree genome fills gaps in understanding of flowering plant genome evolution.</title>
        <authorList>
            <person name="Chaw S.M."/>
            <person name="Liu Y.C."/>
            <person name="Wu Y.W."/>
            <person name="Wang H.Y."/>
            <person name="Lin C.I."/>
            <person name="Wu C.S."/>
            <person name="Ke H.M."/>
            <person name="Chang L.Y."/>
            <person name="Hsu C.Y."/>
            <person name="Yang H.T."/>
            <person name="Sudianto E."/>
            <person name="Hsu M.H."/>
            <person name="Wu K.P."/>
            <person name="Wang L.N."/>
            <person name="Leebens-Mack J.H."/>
            <person name="Tsai I.J."/>
        </authorList>
    </citation>
    <scope>NUCLEOTIDE SEQUENCE [LARGE SCALE GENOMIC DNA]</scope>
    <source>
        <strain evidence="3">cv. Chaw 1501</strain>
        <tissue evidence="2">Young leaves</tissue>
    </source>
</reference>
<dbReference type="PANTHER" id="PTHR45631:SF143">
    <property type="entry name" value="LEUCINE-RICH REPEAT PROTEIN KINASE"/>
    <property type="match status" value="1"/>
</dbReference>
<feature type="compositionally biased region" description="Gly residues" evidence="1">
    <location>
        <begin position="1"/>
        <end position="16"/>
    </location>
</feature>
<keyword evidence="2" id="KW-0675">Receptor</keyword>
<evidence type="ECO:0000256" key="1">
    <source>
        <dbReference type="SAM" id="MobiDB-lite"/>
    </source>
</evidence>
<dbReference type="Proteomes" id="UP000283530">
    <property type="component" value="Unassembled WGS sequence"/>
</dbReference>
<dbReference type="PANTHER" id="PTHR45631">
    <property type="entry name" value="OS07G0107800 PROTEIN-RELATED"/>
    <property type="match status" value="1"/>
</dbReference>
<organism evidence="2 3">
    <name type="scientific">Cinnamomum micranthum f. kanehirae</name>
    <dbReference type="NCBI Taxonomy" id="337451"/>
    <lineage>
        <taxon>Eukaryota</taxon>
        <taxon>Viridiplantae</taxon>
        <taxon>Streptophyta</taxon>
        <taxon>Embryophyta</taxon>
        <taxon>Tracheophyta</taxon>
        <taxon>Spermatophyta</taxon>
        <taxon>Magnoliopsida</taxon>
        <taxon>Magnoliidae</taxon>
        <taxon>Laurales</taxon>
        <taxon>Lauraceae</taxon>
        <taxon>Cinnamomum</taxon>
    </lineage>
</organism>
<keyword evidence="2" id="KW-0808">Transferase</keyword>
<dbReference type="EMBL" id="QPKB01000002">
    <property type="protein sequence ID" value="RWR78166.1"/>
    <property type="molecule type" value="Genomic_DNA"/>
</dbReference>
<dbReference type="STRING" id="337451.A0A443NI30"/>
<dbReference type="Gene3D" id="1.10.510.10">
    <property type="entry name" value="Transferase(Phosphotransferase) domain 1"/>
    <property type="match status" value="1"/>
</dbReference>
<gene>
    <name evidence="2" type="ORF">CKAN_00668200</name>
</gene>
<comment type="caution">
    <text evidence="2">The sequence shown here is derived from an EMBL/GenBank/DDBJ whole genome shotgun (WGS) entry which is preliminary data.</text>
</comment>
<feature type="region of interest" description="Disordered" evidence="1">
    <location>
        <begin position="1"/>
        <end position="22"/>
    </location>
</feature>
<evidence type="ECO:0000313" key="2">
    <source>
        <dbReference type="EMBL" id="RWR78166.1"/>
    </source>
</evidence>
<keyword evidence="3" id="KW-1185">Reference proteome</keyword>
<feature type="compositionally biased region" description="Basic and acidic residues" evidence="1">
    <location>
        <begin position="141"/>
        <end position="151"/>
    </location>
</feature>
<dbReference type="InterPro" id="IPR011009">
    <property type="entry name" value="Kinase-like_dom_sf"/>
</dbReference>
<proteinExistence type="predicted"/>
<feature type="region of interest" description="Disordered" evidence="1">
    <location>
        <begin position="141"/>
        <end position="175"/>
    </location>
</feature>
<dbReference type="GO" id="GO:0016301">
    <property type="term" value="F:kinase activity"/>
    <property type="evidence" value="ECO:0007669"/>
    <property type="project" value="UniProtKB-KW"/>
</dbReference>
<name>A0A443NI30_9MAGN</name>